<name>A0ABP7U943_9BACT</name>
<protein>
    <submittedName>
        <fullName evidence="1">Uncharacterized protein</fullName>
    </submittedName>
</protein>
<keyword evidence="2" id="KW-1185">Reference proteome</keyword>
<sequence>MSEDHNHTPPAEHSEAEADFDARWETLMVEMEARFAKRPDLNALLLLIGIQELNQGITVFTKEQKQDLMHIATCRLFSLSGHYEQTHVDADGWPHYKLLRPVPFANLKEQERMLKWHVLEYFALDPGDSL</sequence>
<dbReference type="EMBL" id="BAABDK010000017">
    <property type="protein sequence ID" value="GAA4038177.1"/>
    <property type="molecule type" value="Genomic_DNA"/>
</dbReference>
<evidence type="ECO:0000313" key="2">
    <source>
        <dbReference type="Proteomes" id="UP001501469"/>
    </source>
</evidence>
<accession>A0ABP7U943</accession>
<dbReference type="Proteomes" id="UP001501469">
    <property type="component" value="Unassembled WGS sequence"/>
</dbReference>
<reference evidence="2" key="1">
    <citation type="journal article" date="2019" name="Int. J. Syst. Evol. Microbiol.">
        <title>The Global Catalogue of Microorganisms (GCM) 10K type strain sequencing project: providing services to taxonomists for standard genome sequencing and annotation.</title>
        <authorList>
            <consortium name="The Broad Institute Genomics Platform"/>
            <consortium name="The Broad Institute Genome Sequencing Center for Infectious Disease"/>
            <person name="Wu L."/>
            <person name="Ma J."/>
        </authorList>
    </citation>
    <scope>NUCLEOTIDE SEQUENCE [LARGE SCALE GENOMIC DNA]</scope>
    <source>
        <strain evidence="2">JCM 17225</strain>
    </source>
</reference>
<dbReference type="RefSeq" id="WP_345054757.1">
    <property type="nucleotide sequence ID" value="NZ_BAABDK010000017.1"/>
</dbReference>
<comment type="caution">
    <text evidence="1">The sequence shown here is derived from an EMBL/GenBank/DDBJ whole genome shotgun (WGS) entry which is preliminary data.</text>
</comment>
<evidence type="ECO:0000313" key="1">
    <source>
        <dbReference type="EMBL" id="GAA4038177.1"/>
    </source>
</evidence>
<proteinExistence type="predicted"/>
<organism evidence="1 2">
    <name type="scientific">Hymenobacter glaciei</name>
    <dbReference type="NCBI Taxonomy" id="877209"/>
    <lineage>
        <taxon>Bacteria</taxon>
        <taxon>Pseudomonadati</taxon>
        <taxon>Bacteroidota</taxon>
        <taxon>Cytophagia</taxon>
        <taxon>Cytophagales</taxon>
        <taxon>Hymenobacteraceae</taxon>
        <taxon>Hymenobacter</taxon>
    </lineage>
</organism>
<gene>
    <name evidence="1" type="ORF">GCM10022409_24500</name>
</gene>